<comment type="caution">
    <text evidence="11">The sequence shown here is derived from an EMBL/GenBank/DDBJ whole genome shotgun (WGS) entry which is preliminary data.</text>
</comment>
<dbReference type="SMART" id="SM00355">
    <property type="entry name" value="ZnF_C2H2"/>
    <property type="match status" value="2"/>
</dbReference>
<evidence type="ECO:0000256" key="4">
    <source>
        <dbReference type="ARBA" id="ARBA00022771"/>
    </source>
</evidence>
<dbReference type="PROSITE" id="PS50157">
    <property type="entry name" value="ZINC_FINGER_C2H2_2"/>
    <property type="match status" value="3"/>
</dbReference>
<feature type="domain" description="C2H2-type" evidence="10">
    <location>
        <begin position="697"/>
        <end position="715"/>
    </location>
</feature>
<evidence type="ECO:0000256" key="2">
    <source>
        <dbReference type="ARBA" id="ARBA00022630"/>
    </source>
</evidence>
<protein>
    <recommendedName>
        <fullName evidence="10">C2H2-type domain-containing protein</fullName>
    </recommendedName>
</protein>
<feature type="domain" description="C2H2-type" evidence="10">
    <location>
        <begin position="746"/>
        <end position="773"/>
    </location>
</feature>
<evidence type="ECO:0000256" key="7">
    <source>
        <dbReference type="ARBA" id="ARBA00022946"/>
    </source>
</evidence>
<dbReference type="InterPro" id="IPR013087">
    <property type="entry name" value="Znf_C2H2_type"/>
</dbReference>
<evidence type="ECO:0000256" key="1">
    <source>
        <dbReference type="ARBA" id="ARBA00001974"/>
    </source>
</evidence>
<keyword evidence="7" id="KW-0809">Transit peptide</keyword>
<gene>
    <name evidence="11" type="ORF">DERP_013481</name>
</gene>
<dbReference type="EMBL" id="NJHN03000019">
    <property type="protein sequence ID" value="KAH9425289.1"/>
    <property type="molecule type" value="Genomic_DNA"/>
</dbReference>
<evidence type="ECO:0000313" key="12">
    <source>
        <dbReference type="Proteomes" id="UP000887458"/>
    </source>
</evidence>
<dbReference type="InterPro" id="IPR046373">
    <property type="entry name" value="Acyl-CoA_Oxase/DH_mid-dom_sf"/>
</dbReference>
<keyword evidence="6" id="KW-0862">Zinc</keyword>
<evidence type="ECO:0000256" key="9">
    <source>
        <dbReference type="PROSITE-ProRule" id="PRU00042"/>
    </source>
</evidence>
<dbReference type="PANTHER" id="PTHR23235:SF139">
    <property type="entry name" value="HUCKEBEIN"/>
    <property type="match status" value="1"/>
</dbReference>
<name>A0ABQ8JRP8_DERPT</name>
<organism evidence="11 12">
    <name type="scientific">Dermatophagoides pteronyssinus</name>
    <name type="common">European house dust mite</name>
    <dbReference type="NCBI Taxonomy" id="6956"/>
    <lineage>
        <taxon>Eukaryota</taxon>
        <taxon>Metazoa</taxon>
        <taxon>Ecdysozoa</taxon>
        <taxon>Arthropoda</taxon>
        <taxon>Chelicerata</taxon>
        <taxon>Arachnida</taxon>
        <taxon>Acari</taxon>
        <taxon>Acariformes</taxon>
        <taxon>Sarcoptiformes</taxon>
        <taxon>Astigmata</taxon>
        <taxon>Psoroptidia</taxon>
        <taxon>Analgoidea</taxon>
        <taxon>Pyroglyphidae</taxon>
        <taxon>Dermatophagoidinae</taxon>
        <taxon>Dermatophagoides</taxon>
    </lineage>
</organism>
<sequence length="793" mass="92995">MNKLVNGFRCNSGLRIHWVRFLTKNCCLNNEFNVKTIDIRSSLQKTTKFESFVFRSFFGELDADYLSFPKLVENDEESRILNQQYQFVQENFMDLCSDPNRLKQCGFFELSTLTETEKVRLFEAMGSSLEFKKRQPNESTGELIKLDQLSVTDSFLTSYKEKKQFLKTIIPLLIRNSIILNTIQNSNNDSLREQIMSDFKNIRIALAFDEPNDTFMSPPYPFWQSTAHFDSQTNSWLLNGKKSRIPNDGGDYDYYLLFCRIKQSNDCGIGSFLIPTEQLSIEPDGTDNYGTRFESITFKNLNVTKDDSEVLIDNRATMLLNMKASGHLSISAILLGIMKQVLNNVIDISNQQTSTLFTNHVTRLSEMIYSLESVLYLTSSHYDTFELDQIDLYLQAMVVKILAAEYCEQMVRWIRLYYQPRQLSRIVSQDMNDVINVVSSVLDTPTSLRMLLASYGLRSVGQWRYDLLVKLRLNRIYPINYWKYQFERYRRRFHLRYPQAYDGFNALQTLPTLLKDSAHRLKQVLEIENNMADNILRIYGKIDMNRFSSITMNAFQMVSVISRTNDSLRRQSPLASQELKLCENICRKAHQEVIELEKLIEGIEEISEERRTKIVHQSNMRFDGYFARPTFDHWKMIIIQLAMIRSSPQHPTTTKMNWFRPWLADPNDKNHTAKSSFHQPVDQLDNDNNNQLIFNRFNNRSQLTSHLRTHTGERPFRCDFGDCGKSFTRNEELTRHRRIHTGIRPYQCGSCPKRFGRKDHLNKHERIHLRGRQVWPATDWHVSQPRSNSFANE</sequence>
<proteinExistence type="predicted"/>
<dbReference type="Gene3D" id="2.40.110.10">
    <property type="entry name" value="Butyryl-CoA Dehydrogenase, subunit A, domain 2"/>
    <property type="match status" value="1"/>
</dbReference>
<keyword evidence="2" id="KW-0285">Flavoprotein</keyword>
<dbReference type="Pfam" id="PF21343">
    <property type="entry name" value="ACAD9-ACADV_C"/>
    <property type="match status" value="1"/>
</dbReference>
<accession>A0ABQ8JRP8</accession>
<dbReference type="SUPFAM" id="SSF57667">
    <property type="entry name" value="beta-beta-alpha zinc fingers"/>
    <property type="match status" value="1"/>
</dbReference>
<evidence type="ECO:0000256" key="5">
    <source>
        <dbReference type="ARBA" id="ARBA00022827"/>
    </source>
</evidence>
<dbReference type="PANTHER" id="PTHR23235">
    <property type="entry name" value="KRUEPPEL-LIKE TRANSCRIPTION FACTOR"/>
    <property type="match status" value="1"/>
</dbReference>
<evidence type="ECO:0000256" key="8">
    <source>
        <dbReference type="ARBA" id="ARBA00023002"/>
    </source>
</evidence>
<dbReference type="Gene3D" id="3.30.160.60">
    <property type="entry name" value="Classic Zinc Finger"/>
    <property type="match status" value="3"/>
</dbReference>
<keyword evidence="8" id="KW-0560">Oxidoreductase</keyword>
<reference evidence="11 12" key="2">
    <citation type="journal article" date="2022" name="Mol. Biol. Evol.">
        <title>Comparative Genomics Reveals Insights into the Divergent Evolution of Astigmatic Mites and Household Pest Adaptations.</title>
        <authorList>
            <person name="Xiong Q."/>
            <person name="Wan A.T."/>
            <person name="Liu X."/>
            <person name="Fung C.S."/>
            <person name="Xiao X."/>
            <person name="Malainual N."/>
            <person name="Hou J."/>
            <person name="Wang L."/>
            <person name="Wang M."/>
            <person name="Yang K.Y."/>
            <person name="Cui Y."/>
            <person name="Leung E.L."/>
            <person name="Nong W."/>
            <person name="Shin S.K."/>
            <person name="Au S.W."/>
            <person name="Jeong K.Y."/>
            <person name="Chew F.T."/>
            <person name="Hui J.H."/>
            <person name="Leung T.F."/>
            <person name="Tungtrongchitr A."/>
            <person name="Zhong N."/>
            <person name="Liu Z."/>
            <person name="Tsui S.K."/>
        </authorList>
    </citation>
    <scope>NUCLEOTIDE SEQUENCE [LARGE SCALE GENOMIC DNA]</scope>
    <source>
        <strain evidence="11">Derp</strain>
    </source>
</reference>
<keyword evidence="5" id="KW-0274">FAD</keyword>
<dbReference type="InterPro" id="IPR036236">
    <property type="entry name" value="Znf_C2H2_sf"/>
</dbReference>
<comment type="cofactor">
    <cofactor evidence="1">
        <name>FAD</name>
        <dbReference type="ChEBI" id="CHEBI:57692"/>
    </cofactor>
</comment>
<dbReference type="Proteomes" id="UP000887458">
    <property type="component" value="Unassembled WGS sequence"/>
</dbReference>
<evidence type="ECO:0000259" key="10">
    <source>
        <dbReference type="PROSITE" id="PS50157"/>
    </source>
</evidence>
<feature type="domain" description="C2H2-type" evidence="10">
    <location>
        <begin position="716"/>
        <end position="745"/>
    </location>
</feature>
<evidence type="ECO:0000313" key="11">
    <source>
        <dbReference type="EMBL" id="KAH9425289.1"/>
    </source>
</evidence>
<keyword evidence="3" id="KW-0479">Metal-binding</keyword>
<dbReference type="InterPro" id="IPR009100">
    <property type="entry name" value="AcylCoA_DH/oxidase_NM_dom_sf"/>
</dbReference>
<dbReference type="Pfam" id="PF00096">
    <property type="entry name" value="zf-C2H2"/>
    <property type="match status" value="2"/>
</dbReference>
<keyword evidence="12" id="KW-1185">Reference proteome</keyword>
<dbReference type="PROSITE" id="PS00028">
    <property type="entry name" value="ZINC_FINGER_C2H2_1"/>
    <property type="match status" value="2"/>
</dbReference>
<keyword evidence="4 9" id="KW-0863">Zinc-finger</keyword>
<dbReference type="SUPFAM" id="SSF56645">
    <property type="entry name" value="Acyl-CoA dehydrogenase NM domain-like"/>
    <property type="match status" value="1"/>
</dbReference>
<evidence type="ECO:0000256" key="6">
    <source>
        <dbReference type="ARBA" id="ARBA00022833"/>
    </source>
</evidence>
<dbReference type="InterPro" id="IPR049448">
    <property type="entry name" value="ACAD9/ACADV-like_C"/>
</dbReference>
<reference evidence="11 12" key="1">
    <citation type="journal article" date="2018" name="J. Allergy Clin. Immunol.">
        <title>High-quality assembly of Dermatophagoides pteronyssinus genome and transcriptome reveals a wide range of novel allergens.</title>
        <authorList>
            <person name="Liu X.Y."/>
            <person name="Yang K.Y."/>
            <person name="Wang M.Q."/>
            <person name="Kwok J.S."/>
            <person name="Zeng X."/>
            <person name="Yang Z."/>
            <person name="Xiao X.J."/>
            <person name="Lau C.P."/>
            <person name="Li Y."/>
            <person name="Huang Z.M."/>
            <person name="Ba J.G."/>
            <person name="Yim A.K."/>
            <person name="Ouyang C.Y."/>
            <person name="Ngai S.M."/>
            <person name="Chan T.F."/>
            <person name="Leung E.L."/>
            <person name="Liu L."/>
            <person name="Liu Z.G."/>
            <person name="Tsui S.K."/>
        </authorList>
    </citation>
    <scope>NUCLEOTIDE SEQUENCE [LARGE SCALE GENOMIC DNA]</scope>
    <source>
        <strain evidence="11">Derp</strain>
    </source>
</reference>
<dbReference type="Gene3D" id="1.20.140.10">
    <property type="entry name" value="Butyryl-CoA Dehydrogenase, subunit A, domain 3"/>
    <property type="match status" value="2"/>
</dbReference>
<evidence type="ECO:0000256" key="3">
    <source>
        <dbReference type="ARBA" id="ARBA00022723"/>
    </source>
</evidence>